<feature type="domain" description="Glycosyl transferase family 1" evidence="2">
    <location>
        <begin position="145"/>
        <end position="300"/>
    </location>
</feature>
<organism evidence="4 5">
    <name type="scientific">Eiseniibacteriota bacterium</name>
    <dbReference type="NCBI Taxonomy" id="2212470"/>
    <lineage>
        <taxon>Bacteria</taxon>
        <taxon>Candidatus Eiseniibacteriota</taxon>
    </lineage>
</organism>
<dbReference type="PANTHER" id="PTHR46401:SF2">
    <property type="entry name" value="GLYCOSYLTRANSFERASE WBBK-RELATED"/>
    <property type="match status" value="1"/>
</dbReference>
<dbReference type="Gene3D" id="3.40.50.2000">
    <property type="entry name" value="Glycogen Phosphorylase B"/>
    <property type="match status" value="2"/>
</dbReference>
<comment type="caution">
    <text evidence="4">The sequence shown here is derived from an EMBL/GenBank/DDBJ whole genome shotgun (WGS) entry which is preliminary data.</text>
</comment>
<dbReference type="InterPro" id="IPR028098">
    <property type="entry name" value="Glyco_trans_4-like_N"/>
</dbReference>
<reference evidence="4" key="2">
    <citation type="journal article" date="2021" name="Microbiome">
        <title>Successional dynamics and alternative stable states in a saline activated sludge microbial community over 9 years.</title>
        <authorList>
            <person name="Wang Y."/>
            <person name="Ye J."/>
            <person name="Ju F."/>
            <person name="Liu L."/>
            <person name="Boyd J.A."/>
            <person name="Deng Y."/>
            <person name="Parks D.H."/>
            <person name="Jiang X."/>
            <person name="Yin X."/>
            <person name="Woodcroft B.J."/>
            <person name="Tyson G.W."/>
            <person name="Hugenholtz P."/>
            <person name="Polz M.F."/>
            <person name="Zhang T."/>
        </authorList>
    </citation>
    <scope>NUCLEOTIDE SEQUENCE</scope>
    <source>
        <strain evidence="4">HKST-UBA01</strain>
    </source>
</reference>
<keyword evidence="1" id="KW-0808">Transferase</keyword>
<dbReference type="Proteomes" id="UP000697710">
    <property type="component" value="Unassembled WGS sequence"/>
</dbReference>
<evidence type="ECO:0000313" key="4">
    <source>
        <dbReference type="EMBL" id="MCA9729662.1"/>
    </source>
</evidence>
<dbReference type="Pfam" id="PF13439">
    <property type="entry name" value="Glyco_transf_4"/>
    <property type="match status" value="1"/>
</dbReference>
<sequence>HVYSRYHYTHHTGGYRGVELHRFPSINTKHLDAISHCFFCTAHAVAQGYDLVHYHALGPSVFSNLPRIRGAKSVVTVHGLDWERGKWGKFATWFLRLCERPAVQFPHRTIVVSKTLKDYFDSKYGVETVMIPNGANPGIHRPPNKIKKYGLDKHPYLLFVGRLVPEKGCHYLLEAFTRIDTDMHLVMAGGSSFSDGYVDSLMRIRGNDERIHMLGYVYGDLLDELWTNAYMVVQPSILEGLSISLIEAISHGKCVLVSDIPENMEVVHDCAVSFKTRDVDDLEAQLRALIANPGRVEAVARSCKQHAEEHYSWNRIVEATEAVYLDLFAGTSRGKQATEETGRPRLALVKDRHLG</sequence>
<evidence type="ECO:0000313" key="5">
    <source>
        <dbReference type="Proteomes" id="UP000697710"/>
    </source>
</evidence>
<proteinExistence type="predicted"/>
<evidence type="ECO:0000259" key="2">
    <source>
        <dbReference type="Pfam" id="PF00534"/>
    </source>
</evidence>
<dbReference type="PANTHER" id="PTHR46401">
    <property type="entry name" value="GLYCOSYLTRANSFERASE WBBK-RELATED"/>
    <property type="match status" value="1"/>
</dbReference>
<dbReference type="GO" id="GO:0016757">
    <property type="term" value="F:glycosyltransferase activity"/>
    <property type="evidence" value="ECO:0007669"/>
    <property type="project" value="InterPro"/>
</dbReference>
<dbReference type="Pfam" id="PF00534">
    <property type="entry name" value="Glycos_transf_1"/>
    <property type="match status" value="1"/>
</dbReference>
<accession>A0A956M2X5</accession>
<dbReference type="SUPFAM" id="SSF53756">
    <property type="entry name" value="UDP-Glycosyltransferase/glycogen phosphorylase"/>
    <property type="match status" value="1"/>
</dbReference>
<feature type="domain" description="Glycosyltransferase subfamily 4-like N-terminal" evidence="3">
    <location>
        <begin position="15"/>
        <end position="136"/>
    </location>
</feature>
<feature type="non-terminal residue" evidence="4">
    <location>
        <position position="1"/>
    </location>
</feature>
<dbReference type="AlphaFoldDB" id="A0A956M2X5"/>
<reference evidence="4" key="1">
    <citation type="submission" date="2020-04" db="EMBL/GenBank/DDBJ databases">
        <authorList>
            <person name="Zhang T."/>
        </authorList>
    </citation>
    <scope>NUCLEOTIDE SEQUENCE</scope>
    <source>
        <strain evidence="4">HKST-UBA01</strain>
    </source>
</reference>
<dbReference type="EMBL" id="JAGQHR010000790">
    <property type="protein sequence ID" value="MCA9729662.1"/>
    <property type="molecule type" value="Genomic_DNA"/>
</dbReference>
<name>A0A956M2X5_UNCEI</name>
<evidence type="ECO:0000256" key="1">
    <source>
        <dbReference type="ARBA" id="ARBA00022679"/>
    </source>
</evidence>
<dbReference type="GO" id="GO:0009103">
    <property type="term" value="P:lipopolysaccharide biosynthetic process"/>
    <property type="evidence" value="ECO:0007669"/>
    <property type="project" value="TreeGrafter"/>
</dbReference>
<dbReference type="CDD" id="cd03801">
    <property type="entry name" value="GT4_PimA-like"/>
    <property type="match status" value="1"/>
</dbReference>
<evidence type="ECO:0000259" key="3">
    <source>
        <dbReference type="Pfam" id="PF13439"/>
    </source>
</evidence>
<protein>
    <submittedName>
        <fullName evidence="4">Glycosyltransferase family 4 protein</fullName>
    </submittedName>
</protein>
<dbReference type="InterPro" id="IPR001296">
    <property type="entry name" value="Glyco_trans_1"/>
</dbReference>
<gene>
    <name evidence="4" type="ORF">KC729_18415</name>
</gene>